<name>A0A5N0EBQ9_9NOCA</name>
<dbReference type="CDD" id="cd03445">
    <property type="entry name" value="Thioesterase_II_repeat2"/>
    <property type="match status" value="1"/>
</dbReference>
<comment type="caution">
    <text evidence="5">The sequence shown here is derived from an EMBL/GenBank/DDBJ whole genome shotgun (WGS) entry which is preliminary data.</text>
</comment>
<evidence type="ECO:0000259" key="3">
    <source>
        <dbReference type="Pfam" id="PF02551"/>
    </source>
</evidence>
<evidence type="ECO:0000256" key="1">
    <source>
        <dbReference type="ARBA" id="ARBA00006538"/>
    </source>
</evidence>
<dbReference type="RefSeq" id="WP_150404354.1">
    <property type="nucleotide sequence ID" value="NZ_JBHJYQ010000001.1"/>
</dbReference>
<dbReference type="InterPro" id="IPR029069">
    <property type="entry name" value="HotDog_dom_sf"/>
</dbReference>
<dbReference type="Proteomes" id="UP000323876">
    <property type="component" value="Unassembled WGS sequence"/>
</dbReference>
<dbReference type="InterPro" id="IPR049449">
    <property type="entry name" value="TesB_ACOT8-like_N"/>
</dbReference>
<dbReference type="PANTHER" id="PTHR11066:SF34">
    <property type="entry name" value="ACYL-COENZYME A THIOESTERASE 8"/>
    <property type="match status" value="1"/>
</dbReference>
<protein>
    <submittedName>
        <fullName evidence="5">Acyl-CoA thioesterase II</fullName>
    </submittedName>
</protein>
<gene>
    <name evidence="5" type="ORF">F3087_24365</name>
</gene>
<feature type="domain" description="Acyl-CoA thioesterase 2 C-terminal" evidence="3">
    <location>
        <begin position="146"/>
        <end position="254"/>
    </location>
</feature>
<evidence type="ECO:0000256" key="2">
    <source>
        <dbReference type="ARBA" id="ARBA00022801"/>
    </source>
</evidence>
<feature type="domain" description="Acyl-CoA thioesterase-like N-terminal HotDog" evidence="4">
    <location>
        <begin position="30"/>
        <end position="106"/>
    </location>
</feature>
<dbReference type="SUPFAM" id="SSF54637">
    <property type="entry name" value="Thioesterase/thiol ester dehydrase-isomerase"/>
    <property type="match status" value="2"/>
</dbReference>
<evidence type="ECO:0000313" key="5">
    <source>
        <dbReference type="EMBL" id="KAA8886373.1"/>
    </source>
</evidence>
<dbReference type="EMBL" id="VXLC01000013">
    <property type="protein sequence ID" value="KAA8886373.1"/>
    <property type="molecule type" value="Genomic_DNA"/>
</dbReference>
<comment type="similarity">
    <text evidence="1">Belongs to the C/M/P thioester hydrolase family.</text>
</comment>
<organism evidence="5 6">
    <name type="scientific">Nocardia colli</name>
    <dbReference type="NCBI Taxonomy" id="2545717"/>
    <lineage>
        <taxon>Bacteria</taxon>
        <taxon>Bacillati</taxon>
        <taxon>Actinomycetota</taxon>
        <taxon>Actinomycetes</taxon>
        <taxon>Mycobacteriales</taxon>
        <taxon>Nocardiaceae</taxon>
        <taxon>Nocardia</taxon>
    </lineage>
</organism>
<dbReference type="GO" id="GO:0047617">
    <property type="term" value="F:fatty acyl-CoA hydrolase activity"/>
    <property type="evidence" value="ECO:0007669"/>
    <property type="project" value="InterPro"/>
</dbReference>
<dbReference type="OrthoDB" id="4529065at2"/>
<dbReference type="Pfam" id="PF02551">
    <property type="entry name" value="Acyl_CoA_thio"/>
    <property type="match status" value="1"/>
</dbReference>
<dbReference type="GO" id="GO:0006637">
    <property type="term" value="P:acyl-CoA metabolic process"/>
    <property type="evidence" value="ECO:0007669"/>
    <property type="project" value="InterPro"/>
</dbReference>
<dbReference type="AlphaFoldDB" id="A0A5N0EBQ9"/>
<keyword evidence="2" id="KW-0378">Hydrolase</keyword>
<dbReference type="InterPro" id="IPR025652">
    <property type="entry name" value="TesB_C"/>
</dbReference>
<evidence type="ECO:0000313" key="6">
    <source>
        <dbReference type="Proteomes" id="UP000323876"/>
    </source>
</evidence>
<evidence type="ECO:0000259" key="4">
    <source>
        <dbReference type="Pfam" id="PF13622"/>
    </source>
</evidence>
<dbReference type="InterPro" id="IPR003703">
    <property type="entry name" value="Acyl_CoA_thio"/>
</dbReference>
<dbReference type="InterPro" id="IPR042171">
    <property type="entry name" value="Acyl-CoA_hotdog"/>
</dbReference>
<sequence>MVELLDAMAVEQIDTNFFRGKLQHRTALVRTFGGEVAARALAAGSSGMHAGFSVHSIHGYFVRPTTPEIPIDYLVDTVKLGRSFAVRRIRALQHGRETFLMVASFHVGGHGVRHADPCPDAPEPDDLAPIGMGDTGNEWDGWDIRRVPDGATCAARQQVWLRYTGELPDCPVTHSCALTYASDMTLLGAAVAAHPGIAIQTAALDYSIWFMRPFRVDDWLLYDEISPSAAGGRAFTQGRIFSRSGDLVAMVAQERMLRLAEPAFLSDAADLLDREAS</sequence>
<dbReference type="PANTHER" id="PTHR11066">
    <property type="entry name" value="ACYL-COA THIOESTERASE"/>
    <property type="match status" value="1"/>
</dbReference>
<accession>A0A5N0EBQ9</accession>
<dbReference type="GO" id="GO:0009062">
    <property type="term" value="P:fatty acid catabolic process"/>
    <property type="evidence" value="ECO:0007669"/>
    <property type="project" value="TreeGrafter"/>
</dbReference>
<reference evidence="5 6" key="1">
    <citation type="submission" date="2019-09" db="EMBL/GenBank/DDBJ databases">
        <authorList>
            <person name="Wang X."/>
        </authorList>
    </citation>
    <scope>NUCLEOTIDE SEQUENCE [LARGE SCALE GENOMIC DNA]</scope>
    <source>
        <strain evidence="5 6">CICC 11023</strain>
    </source>
</reference>
<dbReference type="CDD" id="cd03444">
    <property type="entry name" value="Thioesterase_II_repeat1"/>
    <property type="match status" value="1"/>
</dbReference>
<dbReference type="Pfam" id="PF13622">
    <property type="entry name" value="4HBT_3"/>
    <property type="match status" value="1"/>
</dbReference>
<keyword evidence="6" id="KW-1185">Reference proteome</keyword>
<dbReference type="Gene3D" id="2.40.160.210">
    <property type="entry name" value="Acyl-CoA thioesterase, double hotdog domain"/>
    <property type="match status" value="1"/>
</dbReference>
<proteinExistence type="inferred from homology"/>